<keyword evidence="4 5" id="KW-0472">Membrane</keyword>
<dbReference type="GO" id="GO:0030544">
    <property type="term" value="F:Hsp70 protein binding"/>
    <property type="evidence" value="ECO:0007669"/>
    <property type="project" value="TreeGrafter"/>
</dbReference>
<dbReference type="Gene3D" id="3.40.50.300">
    <property type="entry name" value="P-loop containing nucleotide triphosphate hydrolases"/>
    <property type="match status" value="1"/>
</dbReference>
<dbReference type="AlphaFoldDB" id="A0A8J4R1W9"/>
<dbReference type="SMART" id="SM00271">
    <property type="entry name" value="DnaJ"/>
    <property type="match status" value="1"/>
</dbReference>
<dbReference type="InterPro" id="IPR003959">
    <property type="entry name" value="ATPase_AAA_core"/>
</dbReference>
<dbReference type="EMBL" id="JRKL02001765">
    <property type="protein sequence ID" value="KAF3962148.1"/>
    <property type="molecule type" value="Genomic_DNA"/>
</dbReference>
<accession>A0A8J4R1W9</accession>
<dbReference type="InterPro" id="IPR027417">
    <property type="entry name" value="P-loop_NTPase"/>
</dbReference>
<feature type="transmembrane region" description="Helical" evidence="5">
    <location>
        <begin position="405"/>
        <end position="425"/>
    </location>
</feature>
<sequence length="515" mass="59053">MYLQAAPMVYAVVPDLEVVYNLDVPSYQPYMYSQCMPPVLIPSGIGGQGDGEGVGLGGAEIQSRSEIVHRKDGDAKLQVLRRRTTRLSFPQVVVGPNGSGKSNVIDAMLFVFGKRAKQEFDLCSSHLSGDFPIKGFEFFRTQIFISDSEHEFWDFGGTGTEVCFLTMEGNKDEALRCVRIAEEAIASGDKERALKFIKIAQRLNQNLQADELLAACEKLDSGSPVSSVDKKVVTEDKSEFGPAKSDEGLNGERIYTEEHVELIRQIKRNKDYYDILGVEKNCAVEEIRRAYRKLSLKVHPDKNKAPGSEEAFKKVCKAFKCLSVSDSRRQYDQTGLVEEFEHNQQYNVRRRRRRTAHDLFDDDIDPDEIFRAFFGQGDMFRGSRVYRTRGMDGHQRENLQRGPSFFILLQLLPFLIIFLLAYLPFSEPDYSLHKNYSYQIPKMTEKHEVEFFVKSSAFENKYPLGSPARDNIEDNVIRDYKNMLGRYCHMELQRHHWNRNLPIPHCDKLRDFGVA</sequence>
<reference evidence="7" key="1">
    <citation type="submission" date="2020-03" db="EMBL/GenBank/DDBJ databases">
        <title>Castanea mollissima Vanexum genome sequencing.</title>
        <authorList>
            <person name="Staton M."/>
        </authorList>
    </citation>
    <scope>NUCLEOTIDE SEQUENCE</scope>
    <source>
        <tissue evidence="7">Leaf</tissue>
    </source>
</reference>
<dbReference type="PROSITE" id="PS50076">
    <property type="entry name" value="DNAJ_2"/>
    <property type="match status" value="1"/>
</dbReference>
<dbReference type="Proteomes" id="UP000737018">
    <property type="component" value="Unassembled WGS sequence"/>
</dbReference>
<dbReference type="InterPro" id="IPR051100">
    <property type="entry name" value="DnaJ_subfamily_B/C"/>
</dbReference>
<dbReference type="PANTHER" id="PTHR43908">
    <property type="entry name" value="AT29763P-RELATED"/>
    <property type="match status" value="1"/>
</dbReference>
<feature type="domain" description="J" evidence="6">
    <location>
        <begin position="271"/>
        <end position="335"/>
    </location>
</feature>
<evidence type="ECO:0000256" key="1">
    <source>
        <dbReference type="ARBA" id="ARBA00004167"/>
    </source>
</evidence>
<evidence type="ECO:0000256" key="3">
    <source>
        <dbReference type="ARBA" id="ARBA00022989"/>
    </source>
</evidence>
<dbReference type="GO" id="GO:0005524">
    <property type="term" value="F:ATP binding"/>
    <property type="evidence" value="ECO:0007669"/>
    <property type="project" value="InterPro"/>
</dbReference>
<comment type="subcellular location">
    <subcellularLocation>
        <location evidence="1">Membrane</location>
        <topology evidence="1">Single-pass membrane protein</topology>
    </subcellularLocation>
</comment>
<dbReference type="GO" id="GO:0016887">
    <property type="term" value="F:ATP hydrolysis activity"/>
    <property type="evidence" value="ECO:0007669"/>
    <property type="project" value="InterPro"/>
</dbReference>
<keyword evidence="3 5" id="KW-1133">Transmembrane helix</keyword>
<gene>
    <name evidence="7" type="ORF">CMV_013300</name>
</gene>
<organism evidence="7 8">
    <name type="scientific">Castanea mollissima</name>
    <name type="common">Chinese chestnut</name>
    <dbReference type="NCBI Taxonomy" id="60419"/>
    <lineage>
        <taxon>Eukaryota</taxon>
        <taxon>Viridiplantae</taxon>
        <taxon>Streptophyta</taxon>
        <taxon>Embryophyta</taxon>
        <taxon>Tracheophyta</taxon>
        <taxon>Spermatophyta</taxon>
        <taxon>Magnoliopsida</taxon>
        <taxon>eudicotyledons</taxon>
        <taxon>Gunneridae</taxon>
        <taxon>Pentapetalae</taxon>
        <taxon>rosids</taxon>
        <taxon>fabids</taxon>
        <taxon>Fagales</taxon>
        <taxon>Fagaceae</taxon>
        <taxon>Castanea</taxon>
    </lineage>
</organism>
<dbReference type="Pfam" id="PF09320">
    <property type="entry name" value="DUF1977"/>
    <property type="match status" value="1"/>
</dbReference>
<keyword evidence="8" id="KW-1185">Reference proteome</keyword>
<dbReference type="InterPro" id="IPR036869">
    <property type="entry name" value="J_dom_sf"/>
</dbReference>
<dbReference type="OrthoDB" id="10250354at2759"/>
<dbReference type="Pfam" id="PF13304">
    <property type="entry name" value="AAA_21"/>
    <property type="match status" value="1"/>
</dbReference>
<protein>
    <recommendedName>
        <fullName evidence="6">J domain-containing protein</fullName>
    </recommendedName>
</protein>
<dbReference type="SUPFAM" id="SSF52540">
    <property type="entry name" value="P-loop containing nucleoside triphosphate hydrolases"/>
    <property type="match status" value="1"/>
</dbReference>
<dbReference type="Gene3D" id="1.10.287.110">
    <property type="entry name" value="DnaJ domain"/>
    <property type="match status" value="1"/>
</dbReference>
<dbReference type="InterPro" id="IPR001623">
    <property type="entry name" value="DnaJ_domain"/>
</dbReference>
<dbReference type="GO" id="GO:0005789">
    <property type="term" value="C:endoplasmic reticulum membrane"/>
    <property type="evidence" value="ECO:0007669"/>
    <property type="project" value="TreeGrafter"/>
</dbReference>
<evidence type="ECO:0000313" key="7">
    <source>
        <dbReference type="EMBL" id="KAF3962148.1"/>
    </source>
</evidence>
<evidence type="ECO:0000256" key="5">
    <source>
        <dbReference type="SAM" id="Phobius"/>
    </source>
</evidence>
<dbReference type="PANTHER" id="PTHR43908:SF5">
    <property type="entry name" value="CHAPERONE PROTEIN DNAJ 49"/>
    <property type="match status" value="1"/>
</dbReference>
<dbReference type="CDD" id="cd06257">
    <property type="entry name" value="DnaJ"/>
    <property type="match status" value="1"/>
</dbReference>
<dbReference type="PRINTS" id="PR00625">
    <property type="entry name" value="JDOMAIN"/>
</dbReference>
<evidence type="ECO:0000259" key="6">
    <source>
        <dbReference type="PROSITE" id="PS50076"/>
    </source>
</evidence>
<dbReference type="SUPFAM" id="SSF46565">
    <property type="entry name" value="Chaperone J-domain"/>
    <property type="match status" value="1"/>
</dbReference>
<dbReference type="InterPro" id="IPR015399">
    <property type="entry name" value="DUF1977_DnaJ-like"/>
</dbReference>
<evidence type="ECO:0000313" key="8">
    <source>
        <dbReference type="Proteomes" id="UP000737018"/>
    </source>
</evidence>
<dbReference type="Pfam" id="PF00226">
    <property type="entry name" value="DnaJ"/>
    <property type="match status" value="1"/>
</dbReference>
<keyword evidence="2 5" id="KW-0812">Transmembrane</keyword>
<name>A0A8J4R1W9_9ROSI</name>
<comment type="caution">
    <text evidence="7">The sequence shown here is derived from an EMBL/GenBank/DDBJ whole genome shotgun (WGS) entry which is preliminary data.</text>
</comment>
<proteinExistence type="predicted"/>
<dbReference type="GO" id="GO:0071218">
    <property type="term" value="P:cellular response to misfolded protein"/>
    <property type="evidence" value="ECO:0007669"/>
    <property type="project" value="TreeGrafter"/>
</dbReference>
<evidence type="ECO:0000256" key="2">
    <source>
        <dbReference type="ARBA" id="ARBA00022692"/>
    </source>
</evidence>
<evidence type="ECO:0000256" key="4">
    <source>
        <dbReference type="ARBA" id="ARBA00023136"/>
    </source>
</evidence>